<comment type="similarity">
    <text evidence="10">Belongs to the NadD family.</text>
</comment>
<dbReference type="HAMAP" id="MF_00244">
    <property type="entry name" value="NaMN_adenylyltr"/>
    <property type="match status" value="1"/>
</dbReference>
<organism evidence="12 13">
    <name type="scientific">Alkalibacillus flavidus</name>
    <dbReference type="NCBI Taxonomy" id="546021"/>
    <lineage>
        <taxon>Bacteria</taxon>
        <taxon>Bacillati</taxon>
        <taxon>Bacillota</taxon>
        <taxon>Bacilli</taxon>
        <taxon>Bacillales</taxon>
        <taxon>Bacillaceae</taxon>
        <taxon>Alkalibacillus</taxon>
    </lineage>
</organism>
<dbReference type="CDD" id="cd02165">
    <property type="entry name" value="NMNAT"/>
    <property type="match status" value="1"/>
</dbReference>
<comment type="function">
    <text evidence="1 10">Catalyzes the reversible adenylation of nicotinate mononucleotide (NaMN) to nicotinic acid adenine dinucleotide (NaAD).</text>
</comment>
<comment type="pathway">
    <text evidence="2 10">Cofactor biosynthesis; NAD(+) biosynthesis; deamido-NAD(+) from nicotinate D-ribonucleotide: step 1/1.</text>
</comment>
<dbReference type="SUPFAM" id="SSF52374">
    <property type="entry name" value="Nucleotidylyl transferase"/>
    <property type="match status" value="1"/>
</dbReference>
<evidence type="ECO:0000313" key="12">
    <source>
        <dbReference type="EMBL" id="MET3682480.1"/>
    </source>
</evidence>
<dbReference type="GO" id="GO:0004515">
    <property type="term" value="F:nicotinate-nucleotide adenylyltransferase activity"/>
    <property type="evidence" value="ECO:0007669"/>
    <property type="project" value="UniProtKB-EC"/>
</dbReference>
<evidence type="ECO:0000256" key="5">
    <source>
        <dbReference type="ARBA" id="ARBA00022695"/>
    </source>
</evidence>
<sequence>MRQIALFGGTFDPPHVGHLTVCHAVLDQLEVDEVWLMPTYQPPHKEPARASFDHRVAMLHTLVRNEEQIRVTTIESERQGLSYTVDTIKDLQHRYPNDTFYFVIGGDMVDYLPKWYGIEELRSLIQFVGVSRPGSLFRDQTVQQIKMEDVDVSSTSIRQQLAQMSQPDGLPVSVLDYIKEHHLYEC</sequence>
<comment type="catalytic activity">
    <reaction evidence="9 10">
        <text>nicotinate beta-D-ribonucleotide + ATP + H(+) = deamido-NAD(+) + diphosphate</text>
        <dbReference type="Rhea" id="RHEA:22860"/>
        <dbReference type="ChEBI" id="CHEBI:15378"/>
        <dbReference type="ChEBI" id="CHEBI:30616"/>
        <dbReference type="ChEBI" id="CHEBI:33019"/>
        <dbReference type="ChEBI" id="CHEBI:57502"/>
        <dbReference type="ChEBI" id="CHEBI:58437"/>
        <dbReference type="EC" id="2.7.7.18"/>
    </reaction>
</comment>
<evidence type="ECO:0000256" key="4">
    <source>
        <dbReference type="ARBA" id="ARBA00022679"/>
    </source>
</evidence>
<dbReference type="RefSeq" id="WP_354219090.1">
    <property type="nucleotide sequence ID" value="NZ_JBEPMX010000002.1"/>
</dbReference>
<evidence type="ECO:0000259" key="11">
    <source>
        <dbReference type="Pfam" id="PF01467"/>
    </source>
</evidence>
<evidence type="ECO:0000256" key="6">
    <source>
        <dbReference type="ARBA" id="ARBA00022741"/>
    </source>
</evidence>
<dbReference type="InterPro" id="IPR005248">
    <property type="entry name" value="NadD/NMNAT"/>
</dbReference>
<dbReference type="PANTHER" id="PTHR39321">
    <property type="entry name" value="NICOTINATE-NUCLEOTIDE ADENYLYLTRANSFERASE-RELATED"/>
    <property type="match status" value="1"/>
</dbReference>
<comment type="caution">
    <text evidence="12">The sequence shown here is derived from an EMBL/GenBank/DDBJ whole genome shotgun (WGS) entry which is preliminary data.</text>
</comment>
<evidence type="ECO:0000313" key="13">
    <source>
        <dbReference type="Proteomes" id="UP001549167"/>
    </source>
</evidence>
<keyword evidence="6 10" id="KW-0547">Nucleotide-binding</keyword>
<dbReference type="Pfam" id="PF01467">
    <property type="entry name" value="CTP_transf_like"/>
    <property type="match status" value="1"/>
</dbReference>
<dbReference type="NCBIfam" id="TIGR00125">
    <property type="entry name" value="cyt_tran_rel"/>
    <property type="match status" value="1"/>
</dbReference>
<dbReference type="InterPro" id="IPR014729">
    <property type="entry name" value="Rossmann-like_a/b/a_fold"/>
</dbReference>
<dbReference type="NCBIfam" id="NF000840">
    <property type="entry name" value="PRK00071.1-3"/>
    <property type="match status" value="1"/>
</dbReference>
<accession>A0ABV2KV79</accession>
<dbReference type="Proteomes" id="UP001549167">
    <property type="component" value="Unassembled WGS sequence"/>
</dbReference>
<evidence type="ECO:0000256" key="8">
    <source>
        <dbReference type="ARBA" id="ARBA00023027"/>
    </source>
</evidence>
<dbReference type="InterPro" id="IPR004821">
    <property type="entry name" value="Cyt_trans-like"/>
</dbReference>
<dbReference type="NCBIfam" id="NF000841">
    <property type="entry name" value="PRK00071.1-4"/>
    <property type="match status" value="1"/>
</dbReference>
<dbReference type="EC" id="2.7.7.18" evidence="10"/>
<dbReference type="PANTHER" id="PTHR39321:SF3">
    <property type="entry name" value="PHOSPHOPANTETHEINE ADENYLYLTRANSFERASE"/>
    <property type="match status" value="1"/>
</dbReference>
<keyword evidence="8 10" id="KW-0520">NAD</keyword>
<dbReference type="EMBL" id="JBEPMX010000002">
    <property type="protein sequence ID" value="MET3682480.1"/>
    <property type="molecule type" value="Genomic_DNA"/>
</dbReference>
<proteinExistence type="inferred from homology"/>
<evidence type="ECO:0000256" key="9">
    <source>
        <dbReference type="ARBA" id="ARBA00048721"/>
    </source>
</evidence>
<keyword evidence="5 10" id="KW-0548">Nucleotidyltransferase</keyword>
<keyword evidence="13" id="KW-1185">Reference proteome</keyword>
<evidence type="ECO:0000256" key="1">
    <source>
        <dbReference type="ARBA" id="ARBA00002324"/>
    </source>
</evidence>
<keyword evidence="7 10" id="KW-0067">ATP-binding</keyword>
<name>A0ABV2KV79_9BACI</name>
<reference evidence="12 13" key="1">
    <citation type="submission" date="2024-06" db="EMBL/GenBank/DDBJ databases">
        <title>Genomic Encyclopedia of Type Strains, Phase IV (KMG-IV): sequencing the most valuable type-strain genomes for metagenomic binning, comparative biology and taxonomic classification.</title>
        <authorList>
            <person name="Goeker M."/>
        </authorList>
    </citation>
    <scope>NUCLEOTIDE SEQUENCE [LARGE SCALE GENOMIC DNA]</scope>
    <source>
        <strain evidence="12 13">DSM 23520</strain>
    </source>
</reference>
<dbReference type="NCBIfam" id="TIGR00482">
    <property type="entry name" value="nicotinate (nicotinamide) nucleotide adenylyltransferase"/>
    <property type="match status" value="1"/>
</dbReference>
<keyword evidence="3 10" id="KW-0662">Pyridine nucleotide biosynthesis</keyword>
<evidence type="ECO:0000256" key="3">
    <source>
        <dbReference type="ARBA" id="ARBA00022642"/>
    </source>
</evidence>
<protein>
    <recommendedName>
        <fullName evidence="10">Probable nicotinate-nucleotide adenylyltransferase</fullName>
        <ecNumber evidence="10">2.7.7.18</ecNumber>
    </recommendedName>
    <alternativeName>
        <fullName evidence="10">Deamido-NAD(+) diphosphorylase</fullName>
    </alternativeName>
    <alternativeName>
        <fullName evidence="10">Deamido-NAD(+) pyrophosphorylase</fullName>
    </alternativeName>
    <alternativeName>
        <fullName evidence="10">Nicotinate mononucleotide adenylyltransferase</fullName>
        <shortName evidence="10">NaMN adenylyltransferase</shortName>
    </alternativeName>
</protein>
<evidence type="ECO:0000256" key="7">
    <source>
        <dbReference type="ARBA" id="ARBA00022840"/>
    </source>
</evidence>
<feature type="domain" description="Cytidyltransferase-like" evidence="11">
    <location>
        <begin position="6"/>
        <end position="159"/>
    </location>
</feature>
<evidence type="ECO:0000256" key="10">
    <source>
        <dbReference type="HAMAP-Rule" id="MF_00244"/>
    </source>
</evidence>
<evidence type="ECO:0000256" key="2">
    <source>
        <dbReference type="ARBA" id="ARBA00005019"/>
    </source>
</evidence>
<gene>
    <name evidence="10" type="primary">nadD</name>
    <name evidence="12" type="ORF">ABID56_000561</name>
</gene>
<dbReference type="Gene3D" id="3.40.50.620">
    <property type="entry name" value="HUPs"/>
    <property type="match status" value="1"/>
</dbReference>
<keyword evidence="4 10" id="KW-0808">Transferase</keyword>